<dbReference type="Pfam" id="PF05977">
    <property type="entry name" value="MFS_3"/>
    <property type="match status" value="1"/>
</dbReference>
<keyword evidence="9" id="KW-1185">Reference proteome</keyword>
<sequence length="98" mass="9985">MPLVGSRELGLDAAGYGALLGCMGAEAVLGALLLKKLRKNVTANTISIWATLLFSFATLTLALVPNAWIAGGVLFLAGLARIGMLTSLKVAAQMASPG</sequence>
<evidence type="ECO:0000256" key="7">
    <source>
        <dbReference type="SAM" id="Phobius"/>
    </source>
</evidence>
<dbReference type="PANTHER" id="PTHR23513:SF11">
    <property type="entry name" value="STAPHYLOFERRIN A TRANSPORTER"/>
    <property type="match status" value="1"/>
</dbReference>
<dbReference type="GO" id="GO:0005886">
    <property type="term" value="C:plasma membrane"/>
    <property type="evidence" value="ECO:0007669"/>
    <property type="project" value="UniProtKB-SubCell"/>
</dbReference>
<evidence type="ECO:0000313" key="8">
    <source>
        <dbReference type="EMBL" id="OYR11452.1"/>
    </source>
</evidence>
<dbReference type="InterPro" id="IPR010290">
    <property type="entry name" value="TM_effector"/>
</dbReference>
<keyword evidence="4 7" id="KW-0812">Transmembrane</keyword>
<protein>
    <submittedName>
        <fullName evidence="8">Transmembrane secretion effector family protein</fullName>
    </submittedName>
</protein>
<proteinExistence type="predicted"/>
<evidence type="ECO:0000256" key="4">
    <source>
        <dbReference type="ARBA" id="ARBA00022692"/>
    </source>
</evidence>
<keyword evidence="5 7" id="KW-1133">Transmembrane helix</keyword>
<dbReference type="AlphaFoldDB" id="A0A256F9E0"/>
<dbReference type="EMBL" id="NNRJ01000061">
    <property type="protein sequence ID" value="OYR11452.1"/>
    <property type="molecule type" value="Genomic_DNA"/>
</dbReference>
<evidence type="ECO:0000313" key="9">
    <source>
        <dbReference type="Proteomes" id="UP000215590"/>
    </source>
</evidence>
<dbReference type="PANTHER" id="PTHR23513">
    <property type="entry name" value="INTEGRAL MEMBRANE EFFLUX PROTEIN-RELATED"/>
    <property type="match status" value="1"/>
</dbReference>
<comment type="subcellular location">
    <subcellularLocation>
        <location evidence="1">Cell membrane</location>
        <topology evidence="1">Multi-pass membrane protein</topology>
    </subcellularLocation>
</comment>
<keyword evidence="3" id="KW-1003">Cell membrane</keyword>
<comment type="caution">
    <text evidence="8">The sequence shown here is derived from an EMBL/GenBank/DDBJ whole genome shotgun (WGS) entry which is preliminary data.</text>
</comment>
<organism evidence="8 9">
    <name type="scientific">Brucella thiophenivorans</name>
    <dbReference type="NCBI Taxonomy" id="571255"/>
    <lineage>
        <taxon>Bacteria</taxon>
        <taxon>Pseudomonadati</taxon>
        <taxon>Pseudomonadota</taxon>
        <taxon>Alphaproteobacteria</taxon>
        <taxon>Hyphomicrobiales</taxon>
        <taxon>Brucellaceae</taxon>
        <taxon>Brucella/Ochrobactrum group</taxon>
        <taxon>Brucella</taxon>
    </lineage>
</organism>
<dbReference type="SUPFAM" id="SSF103473">
    <property type="entry name" value="MFS general substrate transporter"/>
    <property type="match status" value="1"/>
</dbReference>
<evidence type="ECO:0000256" key="2">
    <source>
        <dbReference type="ARBA" id="ARBA00022448"/>
    </source>
</evidence>
<keyword evidence="2" id="KW-0813">Transport</keyword>
<evidence type="ECO:0000256" key="1">
    <source>
        <dbReference type="ARBA" id="ARBA00004651"/>
    </source>
</evidence>
<feature type="transmembrane region" description="Helical" evidence="7">
    <location>
        <begin position="46"/>
        <end position="64"/>
    </location>
</feature>
<name>A0A256F9E0_9HYPH</name>
<dbReference type="InterPro" id="IPR036259">
    <property type="entry name" value="MFS_trans_sf"/>
</dbReference>
<feature type="transmembrane region" description="Helical" evidence="7">
    <location>
        <begin position="13"/>
        <end position="34"/>
    </location>
</feature>
<accession>A0A256F9E0</accession>
<reference evidence="8 9" key="1">
    <citation type="submission" date="2017-07" db="EMBL/GenBank/DDBJ databases">
        <title>Phylogenetic study on the rhizospheric bacterium Ochrobactrum sp. A44.</title>
        <authorList>
            <person name="Krzyzanowska D.M."/>
            <person name="Ossowicki A."/>
            <person name="Rajewska M."/>
            <person name="Maciag T."/>
            <person name="Kaczynski Z."/>
            <person name="Czerwicka M."/>
            <person name="Jafra S."/>
        </authorList>
    </citation>
    <scope>NUCLEOTIDE SEQUENCE [LARGE SCALE GENOMIC DNA]</scope>
    <source>
        <strain evidence="8 9">DSM 7216</strain>
    </source>
</reference>
<evidence type="ECO:0000256" key="5">
    <source>
        <dbReference type="ARBA" id="ARBA00022989"/>
    </source>
</evidence>
<evidence type="ECO:0000256" key="6">
    <source>
        <dbReference type="ARBA" id="ARBA00023136"/>
    </source>
</evidence>
<feature type="transmembrane region" description="Helical" evidence="7">
    <location>
        <begin position="70"/>
        <end position="92"/>
    </location>
</feature>
<gene>
    <name evidence="8" type="ORF">CEV31_3742</name>
</gene>
<evidence type="ECO:0000256" key="3">
    <source>
        <dbReference type="ARBA" id="ARBA00022475"/>
    </source>
</evidence>
<keyword evidence="6 7" id="KW-0472">Membrane</keyword>
<dbReference type="Proteomes" id="UP000215590">
    <property type="component" value="Unassembled WGS sequence"/>
</dbReference>